<name>A0A9P5S9Q7_9FUNG</name>
<keyword evidence="2" id="KW-0813">Transport</keyword>
<dbReference type="PANTHER" id="PTHR16166">
    <property type="entry name" value="VACUOLAR PROTEIN SORTING-ASSOCIATED PROTEIN VPS13"/>
    <property type="match status" value="1"/>
</dbReference>
<evidence type="ECO:0000313" key="5">
    <source>
        <dbReference type="Proteomes" id="UP000696485"/>
    </source>
</evidence>
<evidence type="ECO:0000256" key="1">
    <source>
        <dbReference type="ARBA" id="ARBA00006545"/>
    </source>
</evidence>
<protein>
    <recommendedName>
        <fullName evidence="3">Chorein N-terminal domain-containing protein</fullName>
    </recommendedName>
</protein>
<dbReference type="AlphaFoldDB" id="A0A9P5S9Q7"/>
<feature type="domain" description="Chorein N-terminal" evidence="3">
    <location>
        <begin position="73"/>
        <end position="262"/>
    </location>
</feature>
<dbReference type="InterPro" id="IPR026854">
    <property type="entry name" value="VPS13_N"/>
</dbReference>
<accession>A0A9P5S9Q7</accession>
<dbReference type="GO" id="GO:0007005">
    <property type="term" value="P:mitochondrion organization"/>
    <property type="evidence" value="ECO:0007669"/>
    <property type="project" value="TreeGrafter"/>
</dbReference>
<dbReference type="GO" id="GO:0045324">
    <property type="term" value="P:late endosome to vacuole transport"/>
    <property type="evidence" value="ECO:0007669"/>
    <property type="project" value="TreeGrafter"/>
</dbReference>
<proteinExistence type="inferred from homology"/>
<dbReference type="Pfam" id="PF12624">
    <property type="entry name" value="VPS13_N"/>
    <property type="match status" value="1"/>
</dbReference>
<dbReference type="GO" id="GO:0006623">
    <property type="term" value="P:protein targeting to vacuole"/>
    <property type="evidence" value="ECO:0007669"/>
    <property type="project" value="TreeGrafter"/>
</dbReference>
<dbReference type="PANTHER" id="PTHR16166:SF93">
    <property type="entry name" value="INTERMEMBRANE LIPID TRANSFER PROTEIN VPS13"/>
    <property type="match status" value="1"/>
</dbReference>
<gene>
    <name evidence="4" type="ORF">BG006_001955</name>
</gene>
<sequence>MGKDPRVIIMDLMDASDACGVYDAMAVTDLNDVMDFTDLKDASDACDAYGNMLKGLVAGLPNQFVAGLRNRFIAGLLNRFIGPYVTNLNLKQLNVAWTGDIKLTDLELKKDVLDKFGLPIDVDEGYLGELTLSISWSNWKNKPVKVYINNVYLLCVPKGESEYVEAARAQAPKEVRLTNAELLNTKPTVGVNDEEKNNAILNQLITKVVDNLQVSISNIQVRYKDKNSDPEHPFSASLELSQISVVSTDGEWVPTFIHDEANKLATMAFGKQRRSGSTANSFATQSSKDSNTICEGVLKLQDWLRPYKRLDETYRLYAEPHVDQYGRPLYKQGEKYYVEVSQPAVKTASEKARISYNQYAQPHINKAVDAIYTDNVKA</sequence>
<dbReference type="Proteomes" id="UP000696485">
    <property type="component" value="Unassembled WGS sequence"/>
</dbReference>
<evidence type="ECO:0000259" key="3">
    <source>
        <dbReference type="Pfam" id="PF12624"/>
    </source>
</evidence>
<evidence type="ECO:0000256" key="2">
    <source>
        <dbReference type="ARBA" id="ARBA00022448"/>
    </source>
</evidence>
<reference evidence="4" key="1">
    <citation type="journal article" date="2020" name="Fungal Divers.">
        <title>Resolving the Mortierellaceae phylogeny through synthesis of multi-gene phylogenetics and phylogenomics.</title>
        <authorList>
            <person name="Vandepol N."/>
            <person name="Liber J."/>
            <person name="Desiro A."/>
            <person name="Na H."/>
            <person name="Kennedy M."/>
            <person name="Barry K."/>
            <person name="Grigoriev I.V."/>
            <person name="Miller A.N."/>
            <person name="O'Donnell K."/>
            <person name="Stajich J.E."/>
            <person name="Bonito G."/>
        </authorList>
    </citation>
    <scope>NUCLEOTIDE SEQUENCE</scope>
    <source>
        <strain evidence="4">NVP1</strain>
    </source>
</reference>
<dbReference type="EMBL" id="JAAAUY010001417">
    <property type="protein sequence ID" value="KAF9322910.1"/>
    <property type="molecule type" value="Genomic_DNA"/>
</dbReference>
<dbReference type="GO" id="GO:0045053">
    <property type="term" value="P:protein retention in Golgi apparatus"/>
    <property type="evidence" value="ECO:0007669"/>
    <property type="project" value="TreeGrafter"/>
</dbReference>
<comment type="similarity">
    <text evidence="1">Belongs to the VPS13 family.</text>
</comment>
<comment type="caution">
    <text evidence="4">The sequence shown here is derived from an EMBL/GenBank/DDBJ whole genome shotgun (WGS) entry which is preliminary data.</text>
</comment>
<evidence type="ECO:0000313" key="4">
    <source>
        <dbReference type="EMBL" id="KAF9322910.1"/>
    </source>
</evidence>
<dbReference type="InterPro" id="IPR026847">
    <property type="entry name" value="VPS13"/>
</dbReference>
<organism evidence="4 5">
    <name type="scientific">Podila minutissima</name>
    <dbReference type="NCBI Taxonomy" id="64525"/>
    <lineage>
        <taxon>Eukaryota</taxon>
        <taxon>Fungi</taxon>
        <taxon>Fungi incertae sedis</taxon>
        <taxon>Mucoromycota</taxon>
        <taxon>Mortierellomycotina</taxon>
        <taxon>Mortierellomycetes</taxon>
        <taxon>Mortierellales</taxon>
        <taxon>Mortierellaceae</taxon>
        <taxon>Podila</taxon>
    </lineage>
</organism>
<keyword evidence="5" id="KW-1185">Reference proteome</keyword>